<dbReference type="RefSeq" id="WP_184931846.1">
    <property type="nucleotide sequence ID" value="NZ_JACHJY010000007.1"/>
</dbReference>
<proteinExistence type="predicted"/>
<keyword evidence="3" id="KW-1185">Reference proteome</keyword>
<gene>
    <name evidence="2" type="ORF">GGE06_005156</name>
</gene>
<feature type="region of interest" description="Disordered" evidence="1">
    <location>
        <begin position="53"/>
        <end position="77"/>
    </location>
</feature>
<accession>A0A7W7U5Y9</accession>
<dbReference type="Proteomes" id="UP000582643">
    <property type="component" value="Unassembled WGS sequence"/>
</dbReference>
<protein>
    <submittedName>
        <fullName evidence="2">Uncharacterized protein</fullName>
    </submittedName>
</protein>
<comment type="caution">
    <text evidence="2">The sequence shown here is derived from an EMBL/GenBank/DDBJ whole genome shotgun (WGS) entry which is preliminary data.</text>
</comment>
<dbReference type="EMBL" id="JACHJY010000007">
    <property type="protein sequence ID" value="MBB4984210.1"/>
    <property type="molecule type" value="Genomic_DNA"/>
</dbReference>
<reference evidence="2 3" key="1">
    <citation type="submission" date="2020-08" db="EMBL/GenBank/DDBJ databases">
        <title>Genomic Encyclopedia of Type Strains, Phase III (KMG-III): the genomes of soil and plant-associated and newly described type strains.</title>
        <authorList>
            <person name="Whitman W."/>
        </authorList>
    </citation>
    <scope>NUCLEOTIDE SEQUENCE [LARGE SCALE GENOMIC DNA]</scope>
    <source>
        <strain evidence="2 3">SFB5A</strain>
    </source>
</reference>
<evidence type="ECO:0000313" key="2">
    <source>
        <dbReference type="EMBL" id="MBB4984210.1"/>
    </source>
</evidence>
<evidence type="ECO:0000256" key="1">
    <source>
        <dbReference type="SAM" id="MobiDB-lite"/>
    </source>
</evidence>
<feature type="compositionally biased region" description="Polar residues" evidence="1">
    <location>
        <begin position="65"/>
        <end position="77"/>
    </location>
</feature>
<organism evidence="2 3">
    <name type="scientific">Streptomyces nymphaeiformis</name>
    <dbReference type="NCBI Taxonomy" id="2663842"/>
    <lineage>
        <taxon>Bacteria</taxon>
        <taxon>Bacillati</taxon>
        <taxon>Actinomycetota</taxon>
        <taxon>Actinomycetes</taxon>
        <taxon>Kitasatosporales</taxon>
        <taxon>Streptomycetaceae</taxon>
        <taxon>Streptomyces</taxon>
    </lineage>
</organism>
<evidence type="ECO:0000313" key="3">
    <source>
        <dbReference type="Proteomes" id="UP000582643"/>
    </source>
</evidence>
<name>A0A7W7U5Y9_9ACTN</name>
<sequence>MNFAARRQAVAGDGPRSCRGPITAFAQAIPATLFGLPTEADPLATARDHHLLAQPGTRMPPVASPTVTRTTKSGRGL</sequence>
<dbReference type="AlphaFoldDB" id="A0A7W7U5Y9"/>